<dbReference type="InterPro" id="IPR010982">
    <property type="entry name" value="Lambda_DNA-bd_dom_sf"/>
</dbReference>
<evidence type="ECO:0000259" key="4">
    <source>
        <dbReference type="PROSITE" id="PS50932"/>
    </source>
</evidence>
<dbReference type="GO" id="GO:0000976">
    <property type="term" value="F:transcription cis-regulatory region binding"/>
    <property type="evidence" value="ECO:0007669"/>
    <property type="project" value="TreeGrafter"/>
</dbReference>
<dbReference type="Gene3D" id="1.10.260.40">
    <property type="entry name" value="lambda repressor-like DNA-binding domains"/>
    <property type="match status" value="1"/>
</dbReference>
<dbReference type="InterPro" id="IPR000843">
    <property type="entry name" value="HTH_LacI"/>
</dbReference>
<dbReference type="InterPro" id="IPR028082">
    <property type="entry name" value="Peripla_BP_I"/>
</dbReference>
<name>A0A2W4JCD0_9PSEU</name>
<dbReference type="PROSITE" id="PS50932">
    <property type="entry name" value="HTH_LACI_2"/>
    <property type="match status" value="1"/>
</dbReference>
<evidence type="ECO:0000256" key="1">
    <source>
        <dbReference type="ARBA" id="ARBA00023015"/>
    </source>
</evidence>
<feature type="domain" description="HTH lacI-type" evidence="4">
    <location>
        <begin position="6"/>
        <end position="60"/>
    </location>
</feature>
<dbReference type="PANTHER" id="PTHR30146">
    <property type="entry name" value="LACI-RELATED TRANSCRIPTIONAL REPRESSOR"/>
    <property type="match status" value="1"/>
</dbReference>
<keyword evidence="3" id="KW-0804">Transcription</keyword>
<dbReference type="PRINTS" id="PR00036">
    <property type="entry name" value="HTHLACI"/>
</dbReference>
<dbReference type="SUPFAM" id="SSF47413">
    <property type="entry name" value="lambda repressor-like DNA-binding domains"/>
    <property type="match status" value="1"/>
</dbReference>
<keyword evidence="2" id="KW-0238">DNA-binding</keyword>
<dbReference type="SMART" id="SM00354">
    <property type="entry name" value="HTH_LACI"/>
    <property type="match status" value="1"/>
</dbReference>
<protein>
    <submittedName>
        <fullName evidence="5">LacI family transcriptional regulator</fullName>
    </submittedName>
</protein>
<dbReference type="EMBL" id="QGUI01000458">
    <property type="protein sequence ID" value="PZM95635.1"/>
    <property type="molecule type" value="Genomic_DNA"/>
</dbReference>
<accession>A0A2W4JCD0</accession>
<evidence type="ECO:0000256" key="2">
    <source>
        <dbReference type="ARBA" id="ARBA00023125"/>
    </source>
</evidence>
<keyword evidence="1" id="KW-0805">Transcription regulation</keyword>
<dbReference type="InterPro" id="IPR046335">
    <property type="entry name" value="LacI/GalR-like_sensor"/>
</dbReference>
<dbReference type="CDD" id="cd19977">
    <property type="entry name" value="PBP1_EndR-like"/>
    <property type="match status" value="1"/>
</dbReference>
<proteinExistence type="predicted"/>
<reference evidence="5" key="1">
    <citation type="submission" date="2018-05" db="EMBL/GenBank/DDBJ databases">
        <authorList>
            <person name="Lanie J.A."/>
            <person name="Ng W.-L."/>
            <person name="Kazmierczak K.M."/>
            <person name="Andrzejewski T.M."/>
            <person name="Davidsen T.M."/>
            <person name="Wayne K.J."/>
            <person name="Tettelin H."/>
            <person name="Glass J.I."/>
            <person name="Rusch D."/>
            <person name="Podicherti R."/>
            <person name="Tsui H.-C.T."/>
            <person name="Winkler M.E."/>
        </authorList>
    </citation>
    <scope>NUCLEOTIDE SEQUENCE</scope>
    <source>
        <strain evidence="5">ZC4RG45</strain>
    </source>
</reference>
<dbReference type="AlphaFoldDB" id="A0A2W4JCD0"/>
<dbReference type="STRING" id="1111738.GCA_000427905_03582"/>
<sequence length="340" mass="36362">MMSARPTMKDVAALAGVGLKTVSRVVNNEGSVSPDTAERVHAAIAKLGFRRNEGARLLRQGRTASIGLVLEDVADPFSSILTRAVEEVARRHDSLVFAGSSDEDPVRERELTLAFCARRVDGLIIVPAGDTHRYLVPEIMAGTPAVFVDRPPQDIDADTVLVDNEGGAQTAVEHLIAHGHRRIAFLGDAPSIFTATARLAGYRAALEAAGLPYDESLTHLAPPTAEAIRHALARVLAGQDPATALFCGNNRVTVQVLRELAKRPERPALVGFDDFELADVLQPPITVVAQDPAELGRTAAELLFERLGGDRQGRAKTVRLPTRLIPRGSGELPIARGNGT</sequence>
<dbReference type="PROSITE" id="PS00356">
    <property type="entry name" value="HTH_LACI_1"/>
    <property type="match status" value="1"/>
</dbReference>
<organism evidence="5">
    <name type="scientific">Thermocrispum agreste</name>
    <dbReference type="NCBI Taxonomy" id="37925"/>
    <lineage>
        <taxon>Bacteria</taxon>
        <taxon>Bacillati</taxon>
        <taxon>Actinomycetota</taxon>
        <taxon>Actinomycetes</taxon>
        <taxon>Pseudonocardiales</taxon>
        <taxon>Pseudonocardiaceae</taxon>
        <taxon>Thermocrispum</taxon>
    </lineage>
</organism>
<dbReference type="Gene3D" id="3.40.50.2300">
    <property type="match status" value="2"/>
</dbReference>
<dbReference type="CDD" id="cd01392">
    <property type="entry name" value="HTH_LacI"/>
    <property type="match status" value="1"/>
</dbReference>
<gene>
    <name evidence="5" type="ORF">DIU77_12090</name>
</gene>
<dbReference type="Pfam" id="PF00356">
    <property type="entry name" value="LacI"/>
    <property type="match status" value="1"/>
</dbReference>
<evidence type="ECO:0000313" key="5">
    <source>
        <dbReference type="EMBL" id="PZM95635.1"/>
    </source>
</evidence>
<dbReference type="SUPFAM" id="SSF53822">
    <property type="entry name" value="Periplasmic binding protein-like I"/>
    <property type="match status" value="1"/>
</dbReference>
<dbReference type="Pfam" id="PF13377">
    <property type="entry name" value="Peripla_BP_3"/>
    <property type="match status" value="1"/>
</dbReference>
<comment type="caution">
    <text evidence="5">The sequence shown here is derived from an EMBL/GenBank/DDBJ whole genome shotgun (WGS) entry which is preliminary data.</text>
</comment>
<dbReference type="GO" id="GO:0003700">
    <property type="term" value="F:DNA-binding transcription factor activity"/>
    <property type="evidence" value="ECO:0007669"/>
    <property type="project" value="TreeGrafter"/>
</dbReference>
<dbReference type="PANTHER" id="PTHR30146:SF109">
    <property type="entry name" value="HTH-TYPE TRANSCRIPTIONAL REGULATOR GALS"/>
    <property type="match status" value="1"/>
</dbReference>
<evidence type="ECO:0000256" key="3">
    <source>
        <dbReference type="ARBA" id="ARBA00023163"/>
    </source>
</evidence>